<dbReference type="AlphaFoldDB" id="S8E681"/>
<feature type="non-terminal residue" evidence="1">
    <location>
        <position position="1"/>
    </location>
</feature>
<evidence type="ECO:0000313" key="2">
    <source>
        <dbReference type="Proteomes" id="UP000015453"/>
    </source>
</evidence>
<dbReference type="PANTHER" id="PTHR33108">
    <property type="entry name" value="OS01G0745000 PROTEIN"/>
    <property type="match status" value="1"/>
</dbReference>
<dbReference type="InterPro" id="IPR012876">
    <property type="entry name" value="DUF1677_pln"/>
</dbReference>
<organism evidence="1 2">
    <name type="scientific">Genlisea aurea</name>
    <dbReference type="NCBI Taxonomy" id="192259"/>
    <lineage>
        <taxon>Eukaryota</taxon>
        <taxon>Viridiplantae</taxon>
        <taxon>Streptophyta</taxon>
        <taxon>Embryophyta</taxon>
        <taxon>Tracheophyta</taxon>
        <taxon>Spermatophyta</taxon>
        <taxon>Magnoliopsida</taxon>
        <taxon>eudicotyledons</taxon>
        <taxon>Gunneridae</taxon>
        <taxon>Pentapetalae</taxon>
        <taxon>asterids</taxon>
        <taxon>lamiids</taxon>
        <taxon>Lamiales</taxon>
        <taxon>Lentibulariaceae</taxon>
        <taxon>Genlisea</taxon>
    </lineage>
</organism>
<evidence type="ECO:0008006" key="3">
    <source>
        <dbReference type="Google" id="ProtNLM"/>
    </source>
</evidence>
<dbReference type="EMBL" id="AUSU01001312">
    <property type="protein sequence ID" value="EPS71318.1"/>
    <property type="molecule type" value="Genomic_DNA"/>
</dbReference>
<reference evidence="1 2" key="1">
    <citation type="journal article" date="2013" name="BMC Genomics">
        <title>The miniature genome of a carnivorous plant Genlisea aurea contains a low number of genes and short non-coding sequences.</title>
        <authorList>
            <person name="Leushkin E.V."/>
            <person name="Sutormin R.A."/>
            <person name="Nabieva E.R."/>
            <person name="Penin A.A."/>
            <person name="Kondrashov A.S."/>
            <person name="Logacheva M.D."/>
        </authorList>
    </citation>
    <scope>NUCLEOTIDE SEQUENCE [LARGE SCALE GENOMIC DNA]</scope>
</reference>
<name>S8E681_9LAMI</name>
<protein>
    <recommendedName>
        <fullName evidence="3">DUF1677 family protein</fullName>
    </recommendedName>
</protein>
<gene>
    <name evidence="1" type="ORF">M569_03440</name>
</gene>
<feature type="non-terminal residue" evidence="1">
    <location>
        <position position="104"/>
    </location>
</feature>
<dbReference type="Pfam" id="PF07911">
    <property type="entry name" value="DUF1677"/>
    <property type="match status" value="1"/>
</dbReference>
<evidence type="ECO:0000313" key="1">
    <source>
        <dbReference type="EMBL" id="EPS71318.1"/>
    </source>
</evidence>
<dbReference type="Proteomes" id="UP000015453">
    <property type="component" value="Unassembled WGS sequence"/>
</dbReference>
<sequence length="104" mass="11817">IILSCVMNKISVQNDVEFVRCDCCGLSEECTLSYIEAIRQRYGGKWICGLCEEAVKYEANHKQLISLDEAIARHLSFCTKIQKSGPPENATLHLIRAMSRVLRR</sequence>
<comment type="caution">
    <text evidence="1">The sequence shown here is derived from an EMBL/GenBank/DDBJ whole genome shotgun (WGS) entry which is preliminary data.</text>
</comment>
<accession>S8E681</accession>
<dbReference type="OrthoDB" id="1911663at2759"/>
<dbReference type="PANTHER" id="PTHR33108:SF32">
    <property type="entry name" value="DUF1677 FAMILY PROTEIN (DUF1677)"/>
    <property type="match status" value="1"/>
</dbReference>
<proteinExistence type="predicted"/>
<keyword evidence="2" id="KW-1185">Reference proteome</keyword>